<dbReference type="SUPFAM" id="SSF103473">
    <property type="entry name" value="MFS general substrate transporter"/>
    <property type="match status" value="1"/>
</dbReference>
<comment type="caution">
    <text evidence="7">The sequence shown here is derived from an EMBL/GenBank/DDBJ whole genome shotgun (WGS) entry which is preliminary data.</text>
</comment>
<reference evidence="8" key="1">
    <citation type="journal article" date="2019" name="Int. J. Syst. Evol. Microbiol.">
        <title>The Global Catalogue of Microorganisms (GCM) 10K type strain sequencing project: providing services to taxonomists for standard genome sequencing and annotation.</title>
        <authorList>
            <consortium name="The Broad Institute Genomics Platform"/>
            <consortium name="The Broad Institute Genome Sequencing Center for Infectious Disease"/>
            <person name="Wu L."/>
            <person name="Ma J."/>
        </authorList>
    </citation>
    <scope>NUCLEOTIDE SEQUENCE [LARGE SCALE GENOMIC DNA]</scope>
    <source>
        <strain evidence="8">CCUG 62974</strain>
    </source>
</reference>
<dbReference type="Proteomes" id="UP001597024">
    <property type="component" value="Unassembled WGS sequence"/>
</dbReference>
<dbReference type="EMBL" id="JBHTHX010001295">
    <property type="protein sequence ID" value="MFD0888360.1"/>
    <property type="molecule type" value="Genomic_DNA"/>
</dbReference>
<gene>
    <name evidence="7" type="ORF">ACFQ08_27805</name>
</gene>
<evidence type="ECO:0000313" key="8">
    <source>
        <dbReference type="Proteomes" id="UP001597024"/>
    </source>
</evidence>
<evidence type="ECO:0000256" key="3">
    <source>
        <dbReference type="ARBA" id="ARBA00022989"/>
    </source>
</evidence>
<organism evidence="7 8">
    <name type="scientific">Streptosporangium algeriense</name>
    <dbReference type="NCBI Taxonomy" id="1682748"/>
    <lineage>
        <taxon>Bacteria</taxon>
        <taxon>Bacillati</taxon>
        <taxon>Actinomycetota</taxon>
        <taxon>Actinomycetes</taxon>
        <taxon>Streptosporangiales</taxon>
        <taxon>Streptosporangiaceae</taxon>
        <taxon>Streptosporangium</taxon>
    </lineage>
</organism>
<feature type="non-terminal residue" evidence="7">
    <location>
        <position position="105"/>
    </location>
</feature>
<dbReference type="PROSITE" id="PS50850">
    <property type="entry name" value="MFS"/>
    <property type="match status" value="1"/>
</dbReference>
<dbReference type="InterPro" id="IPR036259">
    <property type="entry name" value="MFS_trans_sf"/>
</dbReference>
<dbReference type="Gene3D" id="1.20.1720.10">
    <property type="entry name" value="Multidrug resistance protein D"/>
    <property type="match status" value="1"/>
</dbReference>
<comment type="subcellular location">
    <subcellularLocation>
        <location evidence="1">Cell membrane</location>
        <topology evidence="1">Multi-pass membrane protein</topology>
    </subcellularLocation>
</comment>
<dbReference type="InterPro" id="IPR011701">
    <property type="entry name" value="MFS"/>
</dbReference>
<dbReference type="Pfam" id="PF07690">
    <property type="entry name" value="MFS_1"/>
    <property type="match status" value="1"/>
</dbReference>
<keyword evidence="2 5" id="KW-0812">Transmembrane</keyword>
<evidence type="ECO:0000256" key="2">
    <source>
        <dbReference type="ARBA" id="ARBA00022692"/>
    </source>
</evidence>
<keyword evidence="8" id="KW-1185">Reference proteome</keyword>
<feature type="transmembrane region" description="Helical" evidence="5">
    <location>
        <begin position="87"/>
        <end position="104"/>
    </location>
</feature>
<evidence type="ECO:0000256" key="1">
    <source>
        <dbReference type="ARBA" id="ARBA00004651"/>
    </source>
</evidence>
<protein>
    <submittedName>
        <fullName evidence="7">MFS transporter</fullName>
    </submittedName>
</protein>
<keyword evidence="3 5" id="KW-1133">Transmembrane helix</keyword>
<keyword evidence="4 5" id="KW-0472">Membrane</keyword>
<accession>A0ABW3DX22</accession>
<evidence type="ECO:0000313" key="7">
    <source>
        <dbReference type="EMBL" id="MFD0888360.1"/>
    </source>
</evidence>
<evidence type="ECO:0000256" key="5">
    <source>
        <dbReference type="SAM" id="Phobius"/>
    </source>
</evidence>
<evidence type="ECO:0000256" key="4">
    <source>
        <dbReference type="ARBA" id="ARBA00023136"/>
    </source>
</evidence>
<sequence length="105" mass="10688">MTAPPILEAPATPPASARSRRLLTVILTGQFMAILDVSIVNVASPVIRSDLGASGSGLQLIVSGYTVAYAMLLITGARLGGRYGGRPLFLTGLAVFTAASLACGL</sequence>
<feature type="domain" description="Major facilitator superfamily (MFS) profile" evidence="6">
    <location>
        <begin position="22"/>
        <end position="105"/>
    </location>
</feature>
<dbReference type="PANTHER" id="PTHR42718">
    <property type="entry name" value="MAJOR FACILITATOR SUPERFAMILY MULTIDRUG TRANSPORTER MFSC"/>
    <property type="match status" value="1"/>
</dbReference>
<evidence type="ECO:0000259" key="6">
    <source>
        <dbReference type="PROSITE" id="PS50850"/>
    </source>
</evidence>
<name>A0ABW3DX22_9ACTN</name>
<feature type="transmembrane region" description="Helical" evidence="5">
    <location>
        <begin position="22"/>
        <end position="44"/>
    </location>
</feature>
<dbReference type="InterPro" id="IPR020846">
    <property type="entry name" value="MFS_dom"/>
</dbReference>
<proteinExistence type="predicted"/>
<dbReference type="PANTHER" id="PTHR42718:SF39">
    <property type="entry name" value="ACTINORHODIN TRANSPORTER-RELATED"/>
    <property type="match status" value="1"/>
</dbReference>
<feature type="transmembrane region" description="Helical" evidence="5">
    <location>
        <begin position="56"/>
        <end position="75"/>
    </location>
</feature>